<comment type="caution">
    <text evidence="1">The sequence shown here is derived from an EMBL/GenBank/DDBJ whole genome shotgun (WGS) entry which is preliminary data.</text>
</comment>
<name>A0AAV1RUM7_9ROSI</name>
<evidence type="ECO:0000313" key="2">
    <source>
        <dbReference type="Proteomes" id="UP001314170"/>
    </source>
</evidence>
<gene>
    <name evidence="1" type="ORF">DCAF_LOCUS14057</name>
</gene>
<dbReference type="EMBL" id="CAWUPB010001156">
    <property type="protein sequence ID" value="CAK7339009.1"/>
    <property type="molecule type" value="Genomic_DNA"/>
</dbReference>
<dbReference type="InterPro" id="IPR007750">
    <property type="entry name" value="DUF674"/>
</dbReference>
<dbReference type="AlphaFoldDB" id="A0AAV1RUM7"/>
<dbReference type="PANTHER" id="PTHR33103:SF27">
    <property type="entry name" value="OS04G0594700 PROTEIN"/>
    <property type="match status" value="1"/>
</dbReference>
<accession>A0AAV1RUM7</accession>
<evidence type="ECO:0000313" key="1">
    <source>
        <dbReference type="EMBL" id="CAK7339009.1"/>
    </source>
</evidence>
<sequence>MKDGVKDASAIEETTFDIGENEVLNLPRCLLVSKTPLTDTFLQDKIVSASKEDFKSGLIRPKEEEYESKGIKKIDVRLLLSKSKNMLCYAEASDDFVDLVFSFLTIPLGCFAKEVRGSDSSIGFGIQNQLLRLQEAVRGNKPYYTGNEISFLSCLLNVMDPRSPYKNYHELL</sequence>
<dbReference type="Proteomes" id="UP001314170">
    <property type="component" value="Unassembled WGS sequence"/>
</dbReference>
<proteinExistence type="predicted"/>
<dbReference type="Pfam" id="PF05056">
    <property type="entry name" value="DUF674"/>
    <property type="match status" value="1"/>
</dbReference>
<keyword evidence="2" id="KW-1185">Reference proteome</keyword>
<dbReference type="PANTHER" id="PTHR33103">
    <property type="entry name" value="OS01G0153900 PROTEIN"/>
    <property type="match status" value="1"/>
</dbReference>
<protein>
    <submittedName>
        <fullName evidence="1">Uncharacterized protein</fullName>
    </submittedName>
</protein>
<reference evidence="1 2" key="1">
    <citation type="submission" date="2024-01" db="EMBL/GenBank/DDBJ databases">
        <authorList>
            <person name="Waweru B."/>
        </authorList>
    </citation>
    <scope>NUCLEOTIDE SEQUENCE [LARGE SCALE GENOMIC DNA]</scope>
</reference>
<organism evidence="1 2">
    <name type="scientific">Dovyalis caffra</name>
    <dbReference type="NCBI Taxonomy" id="77055"/>
    <lineage>
        <taxon>Eukaryota</taxon>
        <taxon>Viridiplantae</taxon>
        <taxon>Streptophyta</taxon>
        <taxon>Embryophyta</taxon>
        <taxon>Tracheophyta</taxon>
        <taxon>Spermatophyta</taxon>
        <taxon>Magnoliopsida</taxon>
        <taxon>eudicotyledons</taxon>
        <taxon>Gunneridae</taxon>
        <taxon>Pentapetalae</taxon>
        <taxon>rosids</taxon>
        <taxon>fabids</taxon>
        <taxon>Malpighiales</taxon>
        <taxon>Salicaceae</taxon>
        <taxon>Flacourtieae</taxon>
        <taxon>Dovyalis</taxon>
    </lineage>
</organism>